<keyword evidence="6 7" id="KW-0472">Membrane</keyword>
<gene>
    <name evidence="9" type="ORF">GA0111570_103252</name>
</gene>
<dbReference type="InterPro" id="IPR000515">
    <property type="entry name" value="MetI-like"/>
</dbReference>
<evidence type="ECO:0000256" key="1">
    <source>
        <dbReference type="ARBA" id="ARBA00004651"/>
    </source>
</evidence>
<evidence type="ECO:0000256" key="5">
    <source>
        <dbReference type="ARBA" id="ARBA00022989"/>
    </source>
</evidence>
<dbReference type="RefSeq" id="WP_217634039.1">
    <property type="nucleotide sequence ID" value="NZ_FMYF01000003.1"/>
</dbReference>
<dbReference type="AlphaFoldDB" id="A0A1G6GH69"/>
<dbReference type="GO" id="GO:0005886">
    <property type="term" value="C:plasma membrane"/>
    <property type="evidence" value="ECO:0007669"/>
    <property type="project" value="UniProtKB-SubCell"/>
</dbReference>
<evidence type="ECO:0000256" key="3">
    <source>
        <dbReference type="ARBA" id="ARBA00022475"/>
    </source>
</evidence>
<feature type="transmembrane region" description="Helical" evidence="7">
    <location>
        <begin position="12"/>
        <end position="37"/>
    </location>
</feature>
<dbReference type="InterPro" id="IPR035906">
    <property type="entry name" value="MetI-like_sf"/>
</dbReference>
<protein>
    <submittedName>
        <fullName evidence="9">NitT/TauT family transport system permease protein</fullName>
    </submittedName>
</protein>
<dbReference type="Pfam" id="PF00528">
    <property type="entry name" value="BPD_transp_1"/>
    <property type="match status" value="1"/>
</dbReference>
<keyword evidence="3" id="KW-1003">Cell membrane</keyword>
<name>A0A1G6GH69_9ACTN</name>
<feature type="transmembrane region" description="Helical" evidence="7">
    <location>
        <begin position="224"/>
        <end position="245"/>
    </location>
</feature>
<evidence type="ECO:0000256" key="6">
    <source>
        <dbReference type="ARBA" id="ARBA00023136"/>
    </source>
</evidence>
<evidence type="ECO:0000313" key="10">
    <source>
        <dbReference type="Proteomes" id="UP000199086"/>
    </source>
</evidence>
<feature type="transmembrane region" description="Helical" evidence="7">
    <location>
        <begin position="64"/>
        <end position="85"/>
    </location>
</feature>
<feature type="transmembrane region" description="Helical" evidence="7">
    <location>
        <begin position="124"/>
        <end position="143"/>
    </location>
</feature>
<evidence type="ECO:0000256" key="2">
    <source>
        <dbReference type="ARBA" id="ARBA00022448"/>
    </source>
</evidence>
<feature type="transmembrane region" description="Helical" evidence="7">
    <location>
        <begin position="97"/>
        <end position="118"/>
    </location>
</feature>
<dbReference type="CDD" id="cd06261">
    <property type="entry name" value="TM_PBP2"/>
    <property type="match status" value="1"/>
</dbReference>
<feature type="transmembrane region" description="Helical" evidence="7">
    <location>
        <begin position="188"/>
        <end position="212"/>
    </location>
</feature>
<dbReference type="Gene3D" id="1.10.3720.10">
    <property type="entry name" value="MetI-like"/>
    <property type="match status" value="1"/>
</dbReference>
<evidence type="ECO:0000313" key="9">
    <source>
        <dbReference type="EMBL" id="SDB81290.1"/>
    </source>
</evidence>
<dbReference type="EMBL" id="FMYF01000003">
    <property type="protein sequence ID" value="SDB81290.1"/>
    <property type="molecule type" value="Genomic_DNA"/>
</dbReference>
<dbReference type="SUPFAM" id="SSF161098">
    <property type="entry name" value="MetI-like"/>
    <property type="match status" value="1"/>
</dbReference>
<evidence type="ECO:0000259" key="8">
    <source>
        <dbReference type="PROSITE" id="PS50928"/>
    </source>
</evidence>
<keyword evidence="10" id="KW-1185">Reference proteome</keyword>
<dbReference type="Proteomes" id="UP000199086">
    <property type="component" value="Unassembled WGS sequence"/>
</dbReference>
<accession>A0A1G6GH69</accession>
<organism evidence="9 10">
    <name type="scientific">Raineyella antarctica</name>
    <dbReference type="NCBI Taxonomy" id="1577474"/>
    <lineage>
        <taxon>Bacteria</taxon>
        <taxon>Bacillati</taxon>
        <taxon>Actinomycetota</taxon>
        <taxon>Actinomycetes</taxon>
        <taxon>Propionibacteriales</taxon>
        <taxon>Propionibacteriaceae</taxon>
        <taxon>Raineyella</taxon>
    </lineage>
</organism>
<evidence type="ECO:0000256" key="4">
    <source>
        <dbReference type="ARBA" id="ARBA00022692"/>
    </source>
</evidence>
<feature type="domain" description="ABC transmembrane type-1" evidence="8">
    <location>
        <begin position="60"/>
        <end position="242"/>
    </location>
</feature>
<dbReference type="GO" id="GO:0055085">
    <property type="term" value="P:transmembrane transport"/>
    <property type="evidence" value="ECO:0007669"/>
    <property type="project" value="InterPro"/>
</dbReference>
<dbReference type="PROSITE" id="PS50928">
    <property type="entry name" value="ABC_TM1"/>
    <property type="match status" value="1"/>
</dbReference>
<keyword evidence="2 7" id="KW-0813">Transport</keyword>
<sequence length="257" mass="26705">MTSPTTGRALQGAIGVLALVAVLELLSRIGVIAPTLLPPPSQVLADLATLLGSPAFLGDVASTLFGWAIGLSLASLIGVTAGLVLGSSRWAYEASSALIEFLRPIPAVALVPLAILMFGTGTTMKFMLVTYAALWPIMLNTLYGARELDPVTRETAKTFRLTWWQTLTKVFLPHAAPFAFTGIRISAAIALIVTVSAELLAGTASGIGSFILQVQAGGGSTSQVFAGTLVAGVLGVLVNAALRGVESVIFAWRKEQN</sequence>
<dbReference type="PANTHER" id="PTHR30151:SF0">
    <property type="entry name" value="ABC TRANSPORTER PERMEASE PROTEIN MJ0413-RELATED"/>
    <property type="match status" value="1"/>
</dbReference>
<keyword evidence="4 7" id="KW-0812">Transmembrane</keyword>
<keyword evidence="5 7" id="KW-1133">Transmembrane helix</keyword>
<reference evidence="9 10" key="1">
    <citation type="submission" date="2016-06" db="EMBL/GenBank/DDBJ databases">
        <authorList>
            <person name="Olsen C.W."/>
            <person name="Carey S."/>
            <person name="Hinshaw L."/>
            <person name="Karasin A.I."/>
        </authorList>
    </citation>
    <scope>NUCLEOTIDE SEQUENCE [LARGE SCALE GENOMIC DNA]</scope>
    <source>
        <strain evidence="9 10">LZ-22</strain>
    </source>
</reference>
<comment type="subcellular location">
    <subcellularLocation>
        <location evidence="1 7">Cell membrane</location>
        <topology evidence="1 7">Multi-pass membrane protein</topology>
    </subcellularLocation>
</comment>
<comment type="similarity">
    <text evidence="7">Belongs to the binding-protein-dependent transport system permease family.</text>
</comment>
<proteinExistence type="inferred from homology"/>
<evidence type="ECO:0000256" key="7">
    <source>
        <dbReference type="RuleBase" id="RU363032"/>
    </source>
</evidence>
<dbReference type="STRING" id="1577474.GA0111570_103252"/>
<dbReference type="PANTHER" id="PTHR30151">
    <property type="entry name" value="ALKANE SULFONATE ABC TRANSPORTER-RELATED, MEMBRANE SUBUNIT"/>
    <property type="match status" value="1"/>
</dbReference>